<feature type="domain" description="Solute-binding protein family 3/N-terminal" evidence="4">
    <location>
        <begin position="36"/>
        <end position="263"/>
    </location>
</feature>
<accession>Q4JIU3</accession>
<evidence type="ECO:0000259" key="4">
    <source>
        <dbReference type="SMART" id="SM00062"/>
    </source>
</evidence>
<protein>
    <submittedName>
        <fullName evidence="5">XoxJ</fullName>
    </submittedName>
</protein>
<feature type="chain" id="PRO_5004239479" evidence="3">
    <location>
        <begin position="32"/>
        <end position="295"/>
    </location>
</feature>
<dbReference type="PANTHER" id="PTHR35936">
    <property type="entry name" value="MEMBRANE-BOUND LYTIC MUREIN TRANSGLYCOSYLASE F"/>
    <property type="match status" value="1"/>
</dbReference>
<dbReference type="SUPFAM" id="SSF53850">
    <property type="entry name" value="Periplasmic binding protein-like II"/>
    <property type="match status" value="1"/>
</dbReference>
<dbReference type="InterPro" id="IPR022448">
    <property type="entry name" value="Quinoprotein_dehydrogenase"/>
</dbReference>
<evidence type="ECO:0000313" key="5">
    <source>
        <dbReference type="EMBL" id="AAY96668.1"/>
    </source>
</evidence>
<sequence length="295" mass="32619">MMIRRAASPGGWFLASNVLLLACCLAGTASGDQSEPIRVCADPDSLPYSNTELQGFENKIAEVVGQELGTSVSYFWWPAQMGLIRHTLKVDQCEVLISIPKGYDPVLWTKPYYRSAYVLAYRKDRNLGLRSLDDPALKGLRIGVHVNTPPYDALANRGLAENMVNYRLFFDPQDPDPSRRPEKVLQDVLSGAIDVAVAWGPMVGYFVKQHPPALEVVALDDDAKLPMSFEFSMGVRKGNRELKARLEGALDRRQADITRILADYGIPLLPLGPPGESAEQKPSPPGSHKHDSYDQ</sequence>
<name>Q4JIU3_9BACT</name>
<dbReference type="AlphaFoldDB" id="Q4JIU3"/>
<evidence type="ECO:0000256" key="2">
    <source>
        <dbReference type="SAM" id="MobiDB-lite"/>
    </source>
</evidence>
<dbReference type="Gene3D" id="3.40.190.10">
    <property type="entry name" value="Periplasmic binding protein-like II"/>
    <property type="match status" value="2"/>
</dbReference>
<evidence type="ECO:0000256" key="3">
    <source>
        <dbReference type="SAM" id="SignalP"/>
    </source>
</evidence>
<dbReference type="InterPro" id="IPR001638">
    <property type="entry name" value="Solute-binding_3/MltF_N"/>
</dbReference>
<keyword evidence="1 3" id="KW-0732">Signal</keyword>
<feature type="region of interest" description="Disordered" evidence="2">
    <location>
        <begin position="271"/>
        <end position="295"/>
    </location>
</feature>
<evidence type="ECO:0000256" key="1">
    <source>
        <dbReference type="ARBA" id="ARBA00022729"/>
    </source>
</evidence>
<reference evidence="5" key="1">
    <citation type="journal article" date="2005" name="Appl. Environ. Microbiol.">
        <title>Highly divergent genes for methanopterin-linked C1 transfer reactions in Lake Washington, assessed via metagenomic analysis and mRNA detection.</title>
        <authorList>
            <person name="Kalyuzhnaya M.G."/>
            <person name="Bowerman S."/>
            <person name="Nercessian O."/>
            <person name="Lidstrom M.E."/>
            <person name="Chistoserdova L."/>
        </authorList>
    </citation>
    <scope>NUCLEOTIDE SEQUENCE</scope>
</reference>
<gene>
    <name evidence="5" type="primary">xoxJ</name>
</gene>
<reference evidence="5" key="2">
    <citation type="journal article" date="2005" name="J. Bacteriol.">
        <title>MtdC, a novel class of methylene tetrahydromethanopterin dehydrogenases.</title>
        <authorList>
            <person name="Vorholt J.A."/>
            <person name="Kalyuzhnaya M.G."/>
            <person name="Hagemeier C.H."/>
            <person name="Lidstrom M.E."/>
            <person name="Chistoserdova L."/>
        </authorList>
    </citation>
    <scope>NUCLEOTIDE SEQUENCE</scope>
</reference>
<dbReference type="PANTHER" id="PTHR35936:SF17">
    <property type="entry name" value="ARGININE-BINDING EXTRACELLULAR PROTEIN ARTP"/>
    <property type="match status" value="1"/>
</dbReference>
<feature type="signal peptide" evidence="3">
    <location>
        <begin position="1"/>
        <end position="31"/>
    </location>
</feature>
<dbReference type="NCBIfam" id="TIGR03871">
    <property type="entry name" value="ABC_peri_MoxJ_2"/>
    <property type="match status" value="1"/>
</dbReference>
<organism evidence="5">
    <name type="scientific">uncultured bacterium BAC10-4</name>
    <dbReference type="NCBI Taxonomy" id="333425"/>
    <lineage>
        <taxon>Bacteria</taxon>
        <taxon>environmental samples</taxon>
    </lineage>
</organism>
<proteinExistence type="predicted"/>
<dbReference type="PROSITE" id="PS51257">
    <property type="entry name" value="PROKAR_LIPOPROTEIN"/>
    <property type="match status" value="1"/>
</dbReference>
<dbReference type="SMART" id="SM00062">
    <property type="entry name" value="PBPb"/>
    <property type="match status" value="1"/>
</dbReference>
<dbReference type="EMBL" id="DQ084247">
    <property type="protein sequence ID" value="AAY96668.1"/>
    <property type="molecule type" value="Genomic_DNA"/>
</dbReference>
<dbReference type="Pfam" id="PF00497">
    <property type="entry name" value="SBP_bac_3"/>
    <property type="match status" value="1"/>
</dbReference>